<feature type="transmembrane region" description="Helical" evidence="1">
    <location>
        <begin position="203"/>
        <end position="225"/>
    </location>
</feature>
<dbReference type="EMBL" id="CADEBC010000505">
    <property type="protein sequence ID" value="CAB3240466.1"/>
    <property type="molecule type" value="Genomic_DNA"/>
</dbReference>
<dbReference type="InterPro" id="IPR006621">
    <property type="entry name" value="Nose-resist-to-fluoxetine_N"/>
</dbReference>
<reference evidence="5 6" key="1">
    <citation type="submission" date="2020-04" db="EMBL/GenBank/DDBJ databases">
        <authorList>
            <person name="Wallbank WR R."/>
            <person name="Pardo Diaz C."/>
            <person name="Kozak K."/>
            <person name="Martin S."/>
            <person name="Jiggins C."/>
            <person name="Moest M."/>
            <person name="Warren A I."/>
            <person name="Byers J.R.P. K."/>
            <person name="Montejo-Kovacevich G."/>
            <person name="Yen C E."/>
        </authorList>
    </citation>
    <scope>NUCLEOTIDE SEQUENCE [LARGE SCALE GENOMIC DNA]</scope>
</reference>
<gene>
    <name evidence="5" type="ORF">APLA_LOCUS8284</name>
</gene>
<dbReference type="Proteomes" id="UP000494106">
    <property type="component" value="Unassembled WGS sequence"/>
</dbReference>
<dbReference type="PANTHER" id="PTHR11161:SF71">
    <property type="entry name" value="NOSE RESISTANT-TO-FLUOXETINE PROTEIN N-TERMINAL DOMAIN-CONTAINING PROTEIN"/>
    <property type="match status" value="1"/>
</dbReference>
<sequence>MFKFLFLCFTCIVTLSTSNVKSHENGNFPAIDNIIQGLNEEVWSDEEAMCLQKTLELLQNVKNFTLWATWIWDANKLPSGNLYGSWIQLSNYDQCLNPPWLDTHPQFKTQYCTAEVEMTRRELKRGVFDPYASTEVYMKTKTRHGYRVNQFTWGVCVLASCEPSSVAKILKHMYLGTHFRAISNPNITIYDCDVAGESEDFGVGYYVFMCLIVSLSIVAVGCTYYRSRVKNQTIPNDSNVGKILESFCMNRNTTELTKTHKDEIIAVNGIRSLTSACMVWLHVLYLYFISGCANSGDFDEKIFLFDKFVNMNLLVDTFFAMSGMLQIKGLLGRKQINVFLILWKRYVRLIGLFALSMFYYASVVKFHGSGPLWNIFYNSESSICQRNWWFSLLMLNYNSGTYCYSVTWYIACDYQYTVLATLLIYIYKKNRRLALNIFGLAALISVVIPGVITYWHKLPPMYYLDVGDFLTMRGDDRLNYTYFSSYSRAGPYIVGMCLGYIMHVYNPAIHRHCLSVLNSITGAIFSLLLMTFSACLGSFFLERDYNVLEASLAAATYRSIWAVGVCGIIAFCEYGKLPLLTDFFSSSFFTPLSRLSYGVYLLHCLVLQQTNKIVTIKSAPIYDSFAVIIDTAGVGAVCVGMSYVLWLILEAPLNNLSDRFVCNRFTSKQVEPSEPSEKNAVDGEQIKIKNS</sequence>
<feature type="transmembrane region" description="Helical" evidence="1">
    <location>
        <begin position="308"/>
        <end position="325"/>
    </location>
</feature>
<organism evidence="5 6">
    <name type="scientific">Arctia plantaginis</name>
    <name type="common">Wood tiger moth</name>
    <name type="synonym">Phalaena plantaginis</name>
    <dbReference type="NCBI Taxonomy" id="874455"/>
    <lineage>
        <taxon>Eukaryota</taxon>
        <taxon>Metazoa</taxon>
        <taxon>Ecdysozoa</taxon>
        <taxon>Arthropoda</taxon>
        <taxon>Hexapoda</taxon>
        <taxon>Insecta</taxon>
        <taxon>Pterygota</taxon>
        <taxon>Neoptera</taxon>
        <taxon>Endopterygota</taxon>
        <taxon>Lepidoptera</taxon>
        <taxon>Glossata</taxon>
        <taxon>Ditrysia</taxon>
        <taxon>Noctuoidea</taxon>
        <taxon>Erebidae</taxon>
        <taxon>Arctiinae</taxon>
        <taxon>Arctia</taxon>
    </lineage>
</organism>
<feature type="transmembrane region" description="Helical" evidence="1">
    <location>
        <begin position="489"/>
        <end position="508"/>
    </location>
</feature>
<evidence type="ECO:0008006" key="7">
    <source>
        <dbReference type="Google" id="ProtNLM"/>
    </source>
</evidence>
<evidence type="ECO:0000313" key="6">
    <source>
        <dbReference type="Proteomes" id="UP000494106"/>
    </source>
</evidence>
<feature type="transmembrane region" description="Helical" evidence="1">
    <location>
        <begin position="627"/>
        <end position="649"/>
    </location>
</feature>
<feature type="transmembrane region" description="Helical" evidence="1">
    <location>
        <begin position="520"/>
        <end position="541"/>
    </location>
</feature>
<feature type="chain" id="PRO_5035738231" description="Nose resistant-to-fluoxetine protein N-terminal domain-containing protein" evidence="2">
    <location>
        <begin position="17"/>
        <end position="691"/>
    </location>
</feature>
<feature type="transmembrane region" description="Helical" evidence="1">
    <location>
        <begin position="433"/>
        <end position="455"/>
    </location>
</feature>
<dbReference type="Pfam" id="PF01757">
    <property type="entry name" value="Acyl_transf_3"/>
    <property type="match status" value="1"/>
</dbReference>
<dbReference type="InterPro" id="IPR052728">
    <property type="entry name" value="O2_lipid_transport_reg"/>
</dbReference>
<evidence type="ECO:0000256" key="2">
    <source>
        <dbReference type="SAM" id="SignalP"/>
    </source>
</evidence>
<comment type="caution">
    <text evidence="5">The sequence shown here is derived from an EMBL/GenBank/DDBJ whole genome shotgun (WGS) entry which is preliminary data.</text>
</comment>
<dbReference type="GO" id="GO:0016747">
    <property type="term" value="F:acyltransferase activity, transferring groups other than amino-acyl groups"/>
    <property type="evidence" value="ECO:0007669"/>
    <property type="project" value="InterPro"/>
</dbReference>
<dbReference type="InterPro" id="IPR002656">
    <property type="entry name" value="Acyl_transf_3_dom"/>
</dbReference>
<dbReference type="PANTHER" id="PTHR11161">
    <property type="entry name" value="O-ACYLTRANSFERASE"/>
    <property type="match status" value="1"/>
</dbReference>
<keyword evidence="1" id="KW-1133">Transmembrane helix</keyword>
<protein>
    <recommendedName>
        <fullName evidence="7">Nose resistant-to-fluoxetine protein N-terminal domain-containing protein</fullName>
    </recommendedName>
</protein>
<proteinExistence type="predicted"/>
<keyword evidence="1" id="KW-0472">Membrane</keyword>
<accession>A0A8S0ZZ65</accession>
<dbReference type="OrthoDB" id="10026250at2759"/>
<feature type="transmembrane region" description="Helical" evidence="1">
    <location>
        <begin position="265"/>
        <end position="288"/>
    </location>
</feature>
<keyword evidence="2" id="KW-0732">Signal</keyword>
<feature type="transmembrane region" description="Helical" evidence="1">
    <location>
        <begin position="346"/>
        <end position="363"/>
    </location>
</feature>
<keyword evidence="1" id="KW-0812">Transmembrane</keyword>
<feature type="domain" description="Acyltransferase 3" evidence="3">
    <location>
        <begin position="265"/>
        <end position="645"/>
    </location>
</feature>
<keyword evidence="6" id="KW-1185">Reference proteome</keyword>
<evidence type="ECO:0000259" key="3">
    <source>
        <dbReference type="Pfam" id="PF01757"/>
    </source>
</evidence>
<feature type="signal peptide" evidence="2">
    <location>
        <begin position="1"/>
        <end position="16"/>
    </location>
</feature>
<evidence type="ECO:0000313" key="5">
    <source>
        <dbReference type="EMBL" id="CAB3240466.1"/>
    </source>
</evidence>
<feature type="domain" description="Nose resistant-to-fluoxetine protein N-terminal" evidence="4">
    <location>
        <begin position="50"/>
        <end position="170"/>
    </location>
</feature>
<evidence type="ECO:0000259" key="4">
    <source>
        <dbReference type="Pfam" id="PF20146"/>
    </source>
</evidence>
<name>A0A8S0ZZ65_ARCPL</name>
<dbReference type="AlphaFoldDB" id="A0A8S0ZZ65"/>
<feature type="transmembrane region" description="Helical" evidence="1">
    <location>
        <begin position="406"/>
        <end position="426"/>
    </location>
</feature>
<evidence type="ECO:0000256" key="1">
    <source>
        <dbReference type="SAM" id="Phobius"/>
    </source>
</evidence>
<dbReference type="Pfam" id="PF20146">
    <property type="entry name" value="NRF"/>
    <property type="match status" value="1"/>
</dbReference>